<organism evidence="1 2">
    <name type="scientific">Lupinus luteus</name>
    <name type="common">European yellow lupine</name>
    <dbReference type="NCBI Taxonomy" id="3873"/>
    <lineage>
        <taxon>Eukaryota</taxon>
        <taxon>Viridiplantae</taxon>
        <taxon>Streptophyta</taxon>
        <taxon>Embryophyta</taxon>
        <taxon>Tracheophyta</taxon>
        <taxon>Spermatophyta</taxon>
        <taxon>Magnoliopsida</taxon>
        <taxon>eudicotyledons</taxon>
        <taxon>Gunneridae</taxon>
        <taxon>Pentapetalae</taxon>
        <taxon>rosids</taxon>
        <taxon>fabids</taxon>
        <taxon>Fabales</taxon>
        <taxon>Fabaceae</taxon>
        <taxon>Papilionoideae</taxon>
        <taxon>50 kb inversion clade</taxon>
        <taxon>genistoids sensu lato</taxon>
        <taxon>core genistoids</taxon>
        <taxon>Genisteae</taxon>
        <taxon>Lupinus</taxon>
    </lineage>
</organism>
<protein>
    <submittedName>
        <fullName evidence="1">Uncharacterized protein</fullName>
    </submittedName>
</protein>
<name>A0AAV1YFW3_LUPLU</name>
<evidence type="ECO:0000313" key="2">
    <source>
        <dbReference type="Proteomes" id="UP001497480"/>
    </source>
</evidence>
<dbReference type="Proteomes" id="UP001497480">
    <property type="component" value="Unassembled WGS sequence"/>
</dbReference>
<dbReference type="InterPro" id="IPR021899">
    <property type="entry name" value="DUF3511"/>
</dbReference>
<dbReference type="AlphaFoldDB" id="A0AAV1YFW3"/>
<gene>
    <name evidence="1" type="ORF">LLUT_LOCUS33499</name>
</gene>
<dbReference type="Pfam" id="PF12023">
    <property type="entry name" value="DUF3511"/>
    <property type="match status" value="1"/>
</dbReference>
<dbReference type="PANTHER" id="PTHR33193:SF43">
    <property type="entry name" value="TRANSMEMBRANE PROTEIN DDB_G0273707_DDB_G0273361-LIKE"/>
    <property type="match status" value="1"/>
</dbReference>
<accession>A0AAV1YFW3</accession>
<proteinExistence type="predicted"/>
<evidence type="ECO:0000313" key="1">
    <source>
        <dbReference type="EMBL" id="CAL0332439.1"/>
    </source>
</evidence>
<reference evidence="1 2" key="1">
    <citation type="submission" date="2024-03" db="EMBL/GenBank/DDBJ databases">
        <authorList>
            <person name="Martinez-Hernandez J."/>
        </authorList>
    </citation>
    <scope>NUCLEOTIDE SEQUENCE [LARGE SCALE GENOMIC DNA]</scope>
</reference>
<dbReference type="EMBL" id="CAXHTB010000024">
    <property type="protein sequence ID" value="CAL0332439.1"/>
    <property type="molecule type" value="Genomic_DNA"/>
</dbReference>
<comment type="caution">
    <text evidence="1">The sequence shown here is derived from an EMBL/GenBank/DDBJ whole genome shotgun (WGS) entry which is preliminary data.</text>
</comment>
<dbReference type="PANTHER" id="PTHR33193">
    <property type="entry name" value="DOMAIN PROTEIN, PUTATIVE (DUF3511)-RELATED"/>
    <property type="match status" value="1"/>
</dbReference>
<sequence length="110" mass="12855">MEFRSKSCKDETLKIESYTVGRVVPTSMQDLRCYSANYASYAHQIGKEVKIKKGKNIVTKSWNLNDPELKRKKRVVSYKVYDAEGKMKGSLRKSFKWIKDTYSQAIYGLW</sequence>
<keyword evidence="2" id="KW-1185">Reference proteome</keyword>